<keyword evidence="6" id="KW-1185">Reference proteome</keyword>
<accession>A0A5E8AJA3</accession>
<dbReference type="CDD" id="cd04301">
    <property type="entry name" value="NAT_SF"/>
    <property type="match status" value="1"/>
</dbReference>
<dbReference type="Pfam" id="PF00583">
    <property type="entry name" value="Acetyltransf_1"/>
    <property type="match status" value="1"/>
</dbReference>
<evidence type="ECO:0000313" key="6">
    <source>
        <dbReference type="Proteomes" id="UP000244189"/>
    </source>
</evidence>
<protein>
    <submittedName>
        <fullName evidence="4 5">Acetyltransferase</fullName>
    </submittedName>
</protein>
<keyword evidence="2" id="KW-0012">Acyltransferase</keyword>
<evidence type="ECO:0000313" key="4">
    <source>
        <dbReference type="EMBL" id="PTQ59982.1"/>
    </source>
</evidence>
<dbReference type="PANTHER" id="PTHR43877:SF1">
    <property type="entry name" value="ACETYLTRANSFERASE"/>
    <property type="match status" value="1"/>
</dbReference>
<accession>A0A2T5GKX8</accession>
<feature type="domain" description="N-acetyltransferase" evidence="3">
    <location>
        <begin position="3"/>
        <end position="177"/>
    </location>
</feature>
<keyword evidence="1 4" id="KW-0808">Transferase</keyword>
<dbReference type="SUPFAM" id="SSF55729">
    <property type="entry name" value="Acyl-CoA N-acyltransferases (Nat)"/>
    <property type="match status" value="1"/>
</dbReference>
<organism evidence="4 6">
    <name type="scientific">Sphingomonas aurantiaca</name>
    <dbReference type="NCBI Taxonomy" id="185949"/>
    <lineage>
        <taxon>Bacteria</taxon>
        <taxon>Pseudomonadati</taxon>
        <taxon>Pseudomonadota</taxon>
        <taxon>Alphaproteobacteria</taxon>
        <taxon>Sphingomonadales</taxon>
        <taxon>Sphingomonadaceae</taxon>
        <taxon>Sphingomonas</taxon>
    </lineage>
</organism>
<dbReference type="Proteomes" id="UP000244189">
    <property type="component" value="Unassembled WGS sequence"/>
</dbReference>
<dbReference type="PROSITE" id="PS51186">
    <property type="entry name" value="GNAT"/>
    <property type="match status" value="1"/>
</dbReference>
<sequence>MDFTHRFAREPDIAAISALMARAIGALQGDFLTPSQVAASRAVMGLDTQLIADGTYLLVHANDGRLAGCGGWSRRATLYGGDHSTSLRDAALLDPRHDAARIRAMYTDPDFVRRGVGRLVLSVCEAAARDAGFARAEMMATLAGEPLYRACGYHPIERIETPGEVPVPMIRMGKALS</sequence>
<proteinExistence type="predicted"/>
<dbReference type="InterPro" id="IPR050832">
    <property type="entry name" value="Bact_Acetyltransf"/>
</dbReference>
<evidence type="ECO:0000256" key="2">
    <source>
        <dbReference type="ARBA" id="ARBA00023315"/>
    </source>
</evidence>
<name>A0A2T5GKX8_9SPHN</name>
<dbReference type="Gene3D" id="3.40.630.30">
    <property type="match status" value="1"/>
</dbReference>
<dbReference type="InterPro" id="IPR016181">
    <property type="entry name" value="Acyl_CoA_acyltransferase"/>
</dbReference>
<evidence type="ECO:0000313" key="5">
    <source>
        <dbReference type="EMBL" id="VVT31149.1"/>
    </source>
</evidence>
<dbReference type="Proteomes" id="UP000326857">
    <property type="component" value="Unassembled WGS sequence"/>
</dbReference>
<dbReference type="InterPro" id="IPR000182">
    <property type="entry name" value="GNAT_dom"/>
</dbReference>
<reference evidence="4 6" key="1">
    <citation type="submission" date="2018-04" db="EMBL/GenBank/DDBJ databases">
        <title>Genomic Encyclopedia of Type Strains, Phase III (KMG-III): the genomes of soil and plant-associated and newly described type strains.</title>
        <authorList>
            <person name="Whitman W."/>
        </authorList>
    </citation>
    <scope>NUCLEOTIDE SEQUENCE [LARGE SCALE GENOMIC DNA]</scope>
    <source>
        <strain evidence="4 6">MA101b</strain>
    </source>
</reference>
<gene>
    <name evidence="4" type="ORF">C8J26_2841</name>
    <name evidence="5" type="ORF">SPHINGO391_520118</name>
</gene>
<dbReference type="EMBL" id="CABVLI010000048">
    <property type="protein sequence ID" value="VVT31149.1"/>
    <property type="molecule type" value="Genomic_DNA"/>
</dbReference>
<evidence type="ECO:0000256" key="1">
    <source>
        <dbReference type="ARBA" id="ARBA00022679"/>
    </source>
</evidence>
<evidence type="ECO:0000313" key="7">
    <source>
        <dbReference type="Proteomes" id="UP000326857"/>
    </source>
</evidence>
<dbReference type="RefSeq" id="WP_107958815.1">
    <property type="nucleotide sequence ID" value="NZ_LR701528.1"/>
</dbReference>
<dbReference type="PANTHER" id="PTHR43877">
    <property type="entry name" value="AMINOALKYLPHOSPHONATE N-ACETYLTRANSFERASE-RELATED-RELATED"/>
    <property type="match status" value="1"/>
</dbReference>
<dbReference type="AlphaFoldDB" id="A0A2T5GKX8"/>
<evidence type="ECO:0000259" key="3">
    <source>
        <dbReference type="PROSITE" id="PS51186"/>
    </source>
</evidence>
<dbReference type="GO" id="GO:0016747">
    <property type="term" value="F:acyltransferase activity, transferring groups other than amino-acyl groups"/>
    <property type="evidence" value="ECO:0007669"/>
    <property type="project" value="InterPro"/>
</dbReference>
<reference evidence="5 7" key="2">
    <citation type="submission" date="2019-09" db="EMBL/GenBank/DDBJ databases">
        <authorList>
            <person name="Dittami M. S."/>
        </authorList>
    </citation>
    <scope>NUCLEOTIDE SEQUENCE [LARGE SCALE GENOMIC DNA]</scope>
    <source>
        <strain evidence="5">SPHINGO391</strain>
    </source>
</reference>
<dbReference type="EMBL" id="QAOG01000004">
    <property type="protein sequence ID" value="PTQ59982.1"/>
    <property type="molecule type" value="Genomic_DNA"/>
</dbReference>